<feature type="compositionally biased region" description="Basic residues" evidence="3">
    <location>
        <begin position="339"/>
        <end position="371"/>
    </location>
</feature>
<dbReference type="GO" id="GO:0003677">
    <property type="term" value="F:DNA binding"/>
    <property type="evidence" value="ECO:0007669"/>
    <property type="project" value="UniProtKB-KW"/>
</dbReference>
<dbReference type="Proteomes" id="UP001153737">
    <property type="component" value="Chromosome 2"/>
</dbReference>
<feature type="region of interest" description="Disordered" evidence="3">
    <location>
        <begin position="11"/>
        <end position="33"/>
    </location>
</feature>
<evidence type="ECO:0000256" key="1">
    <source>
        <dbReference type="ARBA" id="ARBA00004123"/>
    </source>
</evidence>
<sequence length="436" mass="49227">MESLLAKTLVGQPSYHSQRKPGRSGSIPFPLPRNRTTISKEQAQALQAAFDKNPYYTKGDLEQTTRLPERVIKIWFQNRRRSVFTCEKCNKSYTKKKSLYYHLRRYCGKAPTYFCPEDGRRKESAVRVSSNNKNKKKTAGRNSKNITADNKKSSAKKPKDEGNDRNLDIRPKKKKITYKKSFYVRNGIQLKITRCIKCGSFLTKDRSECKRCELNVAMRILAKQGFSVIKKQKSNVQKNADTSIEKEKQKCKAPKKSEMPSRKPAGNAAVEKRKLVTTRGLETSGASSQSIASLKKSGSKTKPLPASLKKSGSKTKPLPASLKKFGSKTKPLTASSKKSGSRTKKVAVSRKTATKRGKVVRGKRVSIKRSKPPTPLKHVNLLDIGDIMNEIVPEKVCDENRLEYQEKVEESTEVVLHYEEDVQHVSFNDLINIIDD</sequence>
<dbReference type="GO" id="GO:0005634">
    <property type="term" value="C:nucleus"/>
    <property type="evidence" value="ECO:0007669"/>
    <property type="project" value="UniProtKB-SubCell"/>
</dbReference>
<name>A0A9P0GRX7_PHACE</name>
<feature type="compositionally biased region" description="Polar residues" evidence="3">
    <location>
        <begin position="280"/>
        <end position="292"/>
    </location>
</feature>
<dbReference type="Pfam" id="PF00046">
    <property type="entry name" value="Homeodomain"/>
    <property type="match status" value="1"/>
</dbReference>
<protein>
    <recommendedName>
        <fullName evidence="4">Homeobox domain-containing protein</fullName>
    </recommendedName>
</protein>
<evidence type="ECO:0000259" key="4">
    <source>
        <dbReference type="SMART" id="SM00389"/>
    </source>
</evidence>
<gene>
    <name evidence="5" type="ORF">PHAECO_LOCUS6333</name>
</gene>
<evidence type="ECO:0000313" key="5">
    <source>
        <dbReference type="EMBL" id="CAH1155424.1"/>
    </source>
</evidence>
<dbReference type="Gene3D" id="1.10.10.60">
    <property type="entry name" value="Homeodomain-like"/>
    <property type="match status" value="1"/>
</dbReference>
<dbReference type="InterPro" id="IPR009057">
    <property type="entry name" value="Homeodomain-like_sf"/>
</dbReference>
<feature type="domain" description="Homeobox" evidence="4">
    <location>
        <begin position="31"/>
        <end position="90"/>
    </location>
</feature>
<feature type="region of interest" description="Disordered" evidence="3">
    <location>
        <begin position="232"/>
        <end position="372"/>
    </location>
</feature>
<feature type="compositionally biased region" description="Basic and acidic residues" evidence="3">
    <location>
        <begin position="243"/>
        <end position="261"/>
    </location>
</feature>
<keyword evidence="2" id="KW-0371">Homeobox</keyword>
<accession>A0A9P0GRX7</accession>
<dbReference type="EMBL" id="OU896708">
    <property type="protein sequence ID" value="CAH1155424.1"/>
    <property type="molecule type" value="Genomic_DNA"/>
</dbReference>
<feature type="compositionally biased region" description="Basic and acidic residues" evidence="3">
    <location>
        <begin position="149"/>
        <end position="169"/>
    </location>
</feature>
<dbReference type="AlphaFoldDB" id="A0A9P0GRX7"/>
<dbReference type="SMART" id="SM00389">
    <property type="entry name" value="HOX"/>
    <property type="match status" value="1"/>
</dbReference>
<keyword evidence="2" id="KW-0539">Nucleus</keyword>
<evidence type="ECO:0000256" key="3">
    <source>
        <dbReference type="SAM" id="MobiDB-lite"/>
    </source>
</evidence>
<dbReference type="SUPFAM" id="SSF46689">
    <property type="entry name" value="Homeodomain-like"/>
    <property type="match status" value="1"/>
</dbReference>
<dbReference type="OrthoDB" id="9990008at2759"/>
<proteinExistence type="predicted"/>
<keyword evidence="6" id="KW-1185">Reference proteome</keyword>
<reference evidence="5" key="1">
    <citation type="submission" date="2022-01" db="EMBL/GenBank/DDBJ databases">
        <authorList>
            <person name="King R."/>
        </authorList>
    </citation>
    <scope>NUCLEOTIDE SEQUENCE</scope>
</reference>
<comment type="subcellular location">
    <subcellularLocation>
        <location evidence="1 2">Nucleus</location>
    </subcellularLocation>
</comment>
<evidence type="ECO:0000256" key="2">
    <source>
        <dbReference type="RuleBase" id="RU000682"/>
    </source>
</evidence>
<keyword evidence="2" id="KW-0238">DNA-binding</keyword>
<feature type="region of interest" description="Disordered" evidence="3">
    <location>
        <begin position="125"/>
        <end position="169"/>
    </location>
</feature>
<organism evidence="5 6">
    <name type="scientific">Phaedon cochleariae</name>
    <name type="common">Mustard beetle</name>
    <dbReference type="NCBI Taxonomy" id="80249"/>
    <lineage>
        <taxon>Eukaryota</taxon>
        <taxon>Metazoa</taxon>
        <taxon>Ecdysozoa</taxon>
        <taxon>Arthropoda</taxon>
        <taxon>Hexapoda</taxon>
        <taxon>Insecta</taxon>
        <taxon>Pterygota</taxon>
        <taxon>Neoptera</taxon>
        <taxon>Endopterygota</taxon>
        <taxon>Coleoptera</taxon>
        <taxon>Polyphaga</taxon>
        <taxon>Cucujiformia</taxon>
        <taxon>Chrysomeloidea</taxon>
        <taxon>Chrysomelidae</taxon>
        <taxon>Chrysomelinae</taxon>
        <taxon>Chrysomelini</taxon>
        <taxon>Phaedon</taxon>
    </lineage>
</organism>
<dbReference type="InterPro" id="IPR001356">
    <property type="entry name" value="HD"/>
</dbReference>
<reference evidence="5" key="2">
    <citation type="submission" date="2022-10" db="EMBL/GenBank/DDBJ databases">
        <authorList>
            <consortium name="ENA_rothamsted_submissions"/>
            <consortium name="culmorum"/>
            <person name="King R."/>
        </authorList>
    </citation>
    <scope>NUCLEOTIDE SEQUENCE</scope>
</reference>
<dbReference type="CDD" id="cd00086">
    <property type="entry name" value="homeodomain"/>
    <property type="match status" value="1"/>
</dbReference>
<evidence type="ECO:0000313" key="6">
    <source>
        <dbReference type="Proteomes" id="UP001153737"/>
    </source>
</evidence>